<dbReference type="GO" id="GO:0030015">
    <property type="term" value="C:CCR4-NOT core complex"/>
    <property type="evidence" value="ECO:0007669"/>
    <property type="project" value="InterPro"/>
</dbReference>
<keyword evidence="6" id="KW-0812">Transmembrane</keyword>
<comment type="similarity">
    <text evidence="2">Belongs to the inositol polyphosphate 5-phosphatase family.</text>
</comment>
<evidence type="ECO:0000313" key="9">
    <source>
        <dbReference type="EMBL" id="PWZ54307.1"/>
    </source>
</evidence>
<keyword evidence="3" id="KW-0805">Transcription regulation</keyword>
<dbReference type="InterPro" id="IPR007282">
    <property type="entry name" value="NOT2/3/5_C"/>
</dbReference>
<evidence type="ECO:0000256" key="2">
    <source>
        <dbReference type="ARBA" id="ARBA00010768"/>
    </source>
</evidence>
<dbReference type="ExpressionAtlas" id="A0A317Y6H0">
    <property type="expression patterns" value="baseline"/>
</dbReference>
<feature type="transmembrane region" description="Helical" evidence="6">
    <location>
        <begin position="196"/>
        <end position="217"/>
    </location>
</feature>
<feature type="domain" description="Inositol polyphosphate-related phosphatase" evidence="8">
    <location>
        <begin position="461"/>
        <end position="516"/>
    </location>
</feature>
<keyword evidence="6" id="KW-1133">Transmembrane helix</keyword>
<evidence type="ECO:0000256" key="3">
    <source>
        <dbReference type="ARBA" id="ARBA00023015"/>
    </source>
</evidence>
<dbReference type="AlphaFoldDB" id="A0A317Y6H0"/>
<evidence type="ECO:0000256" key="1">
    <source>
        <dbReference type="ARBA" id="ARBA00007682"/>
    </source>
</evidence>
<feature type="domain" description="NOT2/NOT3/NOT5 C-terminal" evidence="7">
    <location>
        <begin position="384"/>
        <end position="444"/>
    </location>
</feature>
<dbReference type="GO" id="GO:0006355">
    <property type="term" value="P:regulation of DNA-templated transcription"/>
    <property type="evidence" value="ECO:0007669"/>
    <property type="project" value="InterPro"/>
</dbReference>
<proteinExistence type="inferred from homology"/>
<dbReference type="EMBL" id="NCVQ01000001">
    <property type="protein sequence ID" value="PWZ54307.1"/>
    <property type="molecule type" value="Genomic_DNA"/>
</dbReference>
<evidence type="ECO:0000259" key="7">
    <source>
        <dbReference type="Pfam" id="PF04153"/>
    </source>
</evidence>
<dbReference type="Pfam" id="PF22669">
    <property type="entry name" value="Exo_endo_phos2"/>
    <property type="match status" value="1"/>
</dbReference>
<evidence type="ECO:0000256" key="4">
    <source>
        <dbReference type="ARBA" id="ARBA00023163"/>
    </source>
</evidence>
<keyword evidence="4" id="KW-0804">Transcription</keyword>
<dbReference type="InterPro" id="IPR036691">
    <property type="entry name" value="Endo/exonu/phosph_ase_sf"/>
</dbReference>
<gene>
    <name evidence="9" type="primary">VIP2_4</name>
    <name evidence="9" type="ORF">Zm00014a_011980</name>
</gene>
<sequence length="580" mass="65051">MPSDPLLPRKENLQILPPSPPTICARWPSTGYAHVTVVGSQVSPNSKRPRFERRPQQDVRIYASPSSRGRRRWIQGHQRRPSPSSPNGRRGDVLLVHTKCAVHTKLLANDFLLFSMAASSARHRCLRPCCANKCSKKMEIERQMATAKLFAEEQLAEDVALKRGIFVGAGCFAEKKIPIMEIHGAKCYLIYQLPSLGFFLLATCNESVVSTFCWFIQGRRKDINIIKKAFISYQLLASASTMHISLSAEFDYSVGPTIARGRISIFDGVQKSLPVVSPILLFTILIFTILIRMWPPMATIEFLTSHLSGLNQQSYLSYQASSDPQQYKDQSQKSVQGTQAVLDPYSLLGLLSLIGMKEPGPTTLALGIDLTSLGLNLNSQDNLYKTFGSPWSSEPAVGEPDYQIPACFSTKPPPALQKFHPLTLFYIFYSMPKDATQLYAANELLLDWTPLCSSDDQSVNHKFKPYKSNSYAGETATSKKKRRTPAWCERILWHGDGIAQLSYFRGGSQFSDHRRVCRTFTVEMDEIVDKAISIMQVTSKHLMYIRKEKLHPGKALSAIEVKELREALEAIAEGCKDSWE</sequence>
<organism evidence="9">
    <name type="scientific">Zea mays</name>
    <name type="common">Maize</name>
    <dbReference type="NCBI Taxonomy" id="4577"/>
    <lineage>
        <taxon>Eukaryota</taxon>
        <taxon>Viridiplantae</taxon>
        <taxon>Streptophyta</taxon>
        <taxon>Embryophyta</taxon>
        <taxon>Tracheophyta</taxon>
        <taxon>Spermatophyta</taxon>
        <taxon>Magnoliopsida</taxon>
        <taxon>Liliopsida</taxon>
        <taxon>Poales</taxon>
        <taxon>Poaceae</taxon>
        <taxon>PACMAD clade</taxon>
        <taxon>Panicoideae</taxon>
        <taxon>Andropogonodae</taxon>
        <taxon>Andropogoneae</taxon>
        <taxon>Tripsacinae</taxon>
        <taxon>Zea</taxon>
    </lineage>
</organism>
<feature type="transmembrane region" description="Helical" evidence="6">
    <location>
        <begin position="275"/>
        <end position="294"/>
    </location>
</feature>
<dbReference type="GO" id="GO:0016791">
    <property type="term" value="F:phosphatase activity"/>
    <property type="evidence" value="ECO:0007669"/>
    <property type="project" value="InterPro"/>
</dbReference>
<accession>A0A317Y6H0</accession>
<dbReference type="InterPro" id="IPR040168">
    <property type="entry name" value="Not2/3/5"/>
</dbReference>
<evidence type="ECO:0000259" key="8">
    <source>
        <dbReference type="Pfam" id="PF22669"/>
    </source>
</evidence>
<dbReference type="InterPro" id="IPR000300">
    <property type="entry name" value="IPPc"/>
</dbReference>
<dbReference type="GO" id="GO:0046856">
    <property type="term" value="P:phosphatidylinositol dephosphorylation"/>
    <property type="evidence" value="ECO:0007669"/>
    <property type="project" value="InterPro"/>
</dbReference>
<reference evidence="9" key="1">
    <citation type="journal article" date="2018" name="Nat. Genet.">
        <title>Extensive intraspecific gene order and gene structural variations between Mo17 and other maize genomes.</title>
        <authorList>
            <person name="Sun S."/>
            <person name="Zhou Y."/>
            <person name="Chen J."/>
            <person name="Shi J."/>
            <person name="Zhao H."/>
            <person name="Zhao H."/>
            <person name="Song W."/>
            <person name="Zhang M."/>
            <person name="Cui Y."/>
            <person name="Dong X."/>
            <person name="Liu H."/>
            <person name="Ma X."/>
            <person name="Jiao Y."/>
            <person name="Wang B."/>
            <person name="Wei X."/>
            <person name="Stein J.C."/>
            <person name="Glaubitz J.C."/>
            <person name="Lu F."/>
            <person name="Yu G."/>
            <person name="Liang C."/>
            <person name="Fengler K."/>
            <person name="Li B."/>
            <person name="Rafalski A."/>
            <person name="Schnable P.S."/>
            <person name="Ware D.H."/>
            <person name="Buckler E.S."/>
            <person name="Lai J."/>
        </authorList>
    </citation>
    <scope>NUCLEOTIDE SEQUENCE [LARGE SCALE GENOMIC DNA]</scope>
    <source>
        <tissue evidence="9">Seedling</tissue>
    </source>
</reference>
<dbReference type="Pfam" id="PF04153">
    <property type="entry name" value="NOT2_3_5_C"/>
    <property type="match status" value="1"/>
</dbReference>
<name>A0A317Y6H0_MAIZE</name>
<feature type="compositionally biased region" description="Basic residues" evidence="5">
    <location>
        <begin position="68"/>
        <end position="80"/>
    </location>
</feature>
<protein>
    <submittedName>
        <fullName evidence="9">Putative NOT transcription complex subunit VIP2</fullName>
    </submittedName>
</protein>
<dbReference type="Proteomes" id="UP000251960">
    <property type="component" value="Chromosome 1"/>
</dbReference>
<feature type="region of interest" description="Disordered" evidence="5">
    <location>
        <begin position="63"/>
        <end position="90"/>
    </location>
</feature>
<dbReference type="SUPFAM" id="SSF56219">
    <property type="entry name" value="DNase I-like"/>
    <property type="match status" value="1"/>
</dbReference>
<evidence type="ECO:0000256" key="5">
    <source>
        <dbReference type="SAM" id="MobiDB-lite"/>
    </source>
</evidence>
<dbReference type="Gene3D" id="2.30.30.1020">
    <property type="entry name" value="CCR4-NOT complex subunit 2/3/5, C-terminal domain"/>
    <property type="match status" value="1"/>
</dbReference>
<keyword evidence="6" id="KW-0472">Membrane</keyword>
<dbReference type="InterPro" id="IPR038635">
    <property type="entry name" value="CCR4-NOT_su2/3/5_C_sf"/>
</dbReference>
<dbReference type="Gene3D" id="3.60.10.10">
    <property type="entry name" value="Endonuclease/exonuclease/phosphatase"/>
    <property type="match status" value="1"/>
</dbReference>
<evidence type="ECO:0000256" key="6">
    <source>
        <dbReference type="SAM" id="Phobius"/>
    </source>
</evidence>
<dbReference type="PANTHER" id="PTHR23326">
    <property type="entry name" value="CCR4 NOT-RELATED"/>
    <property type="match status" value="1"/>
</dbReference>
<comment type="caution">
    <text evidence="9">The sequence shown here is derived from an EMBL/GenBank/DDBJ whole genome shotgun (WGS) entry which is preliminary data.</text>
</comment>
<comment type="similarity">
    <text evidence="1">Belongs to the CNOT2/3/5 family.</text>
</comment>